<accession>A0A9Q0CJ20</accession>
<dbReference type="Gene3D" id="3.80.10.10">
    <property type="entry name" value="Ribonuclease Inhibitor"/>
    <property type="match status" value="1"/>
</dbReference>
<evidence type="ECO:0000256" key="3">
    <source>
        <dbReference type="ARBA" id="ARBA00022729"/>
    </source>
</evidence>
<dbReference type="PANTHER" id="PTHR32093">
    <property type="entry name" value="LEUCINE-RICH REPEAT EXTENSIN-LIKE PROTEIN 3-RELATED"/>
    <property type="match status" value="1"/>
</dbReference>
<dbReference type="AlphaFoldDB" id="A0A9Q0CJ20"/>
<evidence type="ECO:0000313" key="6">
    <source>
        <dbReference type="EMBL" id="KAJ1694922.1"/>
    </source>
</evidence>
<comment type="caution">
    <text evidence="6">The sequence shown here is derived from an EMBL/GenBank/DDBJ whole genome shotgun (WGS) entry which is preliminary data.</text>
</comment>
<dbReference type="Proteomes" id="UP001151287">
    <property type="component" value="Unassembled WGS sequence"/>
</dbReference>
<evidence type="ECO:0000256" key="4">
    <source>
        <dbReference type="ARBA" id="ARBA00022737"/>
    </source>
</evidence>
<dbReference type="InterPro" id="IPR032675">
    <property type="entry name" value="LRR_dom_sf"/>
</dbReference>
<evidence type="ECO:0000256" key="1">
    <source>
        <dbReference type="ARBA" id="ARBA00004613"/>
    </source>
</evidence>
<sequence>MTMSPSFLISILILSVSTVQGGDYNGFPPVPSPVSTVQGGHYDDFPPGASPGAQPKPENFQNMKQFLAYLVIQRFKSTITYDPLNITGTWVGTSICDNDDINTYRGFFCDTPPNTTDLTVASIDFNGFHLGAPTLDGFINGFPDLALFHANSNNFAGTVPNLLGLQYLYELDFSNNKLCGLFPTNVVPLSGLAFLDLRFNFFQGPVPPPIFLIGYEALFLNNNFFNASIPANLGSSPVEYLTFANNRFTGPIPVSICNTSSTLLEVLFLNNQLSGCLPYEIGYLRDITVFDAGLNKLTGHIPLSFGCLSNVQELNLAQNYLYGEVPEVVCQLARTGNLVNLSLSDNFFTALGANCWDLIHNNVLDVRWNCIPCLPNQRPLKECAWFSSLPKLCPLVPYMPCEANPGRQNTTCYNDWASHFDHNPPMPPLPPHASFNQLRKGKAN</sequence>
<evidence type="ECO:0000313" key="7">
    <source>
        <dbReference type="Proteomes" id="UP001151287"/>
    </source>
</evidence>
<comment type="subcellular location">
    <subcellularLocation>
        <location evidence="1">Secreted</location>
    </subcellularLocation>
</comment>
<keyword evidence="4" id="KW-0677">Repeat</keyword>
<dbReference type="GO" id="GO:0005576">
    <property type="term" value="C:extracellular region"/>
    <property type="evidence" value="ECO:0007669"/>
    <property type="project" value="UniProtKB-SubCell"/>
</dbReference>
<dbReference type="OrthoDB" id="676979at2759"/>
<evidence type="ECO:0000256" key="5">
    <source>
        <dbReference type="SAM" id="SignalP"/>
    </source>
</evidence>
<dbReference type="Pfam" id="PF00560">
    <property type="entry name" value="LRR_1"/>
    <property type="match status" value="2"/>
</dbReference>
<dbReference type="InterPro" id="IPR001611">
    <property type="entry name" value="Leu-rich_rpt"/>
</dbReference>
<protein>
    <submittedName>
        <fullName evidence="6">Uncharacterized protein</fullName>
    </submittedName>
</protein>
<feature type="chain" id="PRO_5040146274" evidence="5">
    <location>
        <begin position="22"/>
        <end position="444"/>
    </location>
</feature>
<keyword evidence="7" id="KW-1185">Reference proteome</keyword>
<evidence type="ECO:0000256" key="2">
    <source>
        <dbReference type="ARBA" id="ARBA00022525"/>
    </source>
</evidence>
<dbReference type="PANTHER" id="PTHR32093:SF128">
    <property type="entry name" value="LEUCINE-RICH REPEAT-CONTAINING N-TERMINAL PLANT-TYPE DOMAIN-CONTAINING PROTEIN"/>
    <property type="match status" value="1"/>
</dbReference>
<reference evidence="6" key="1">
    <citation type="journal article" date="2022" name="Cell">
        <title>Repeat-based holocentromeres influence genome architecture and karyotype evolution.</title>
        <authorList>
            <person name="Hofstatter P.G."/>
            <person name="Thangavel G."/>
            <person name="Lux T."/>
            <person name="Neumann P."/>
            <person name="Vondrak T."/>
            <person name="Novak P."/>
            <person name="Zhang M."/>
            <person name="Costa L."/>
            <person name="Castellani M."/>
            <person name="Scott A."/>
            <person name="Toegelov H."/>
            <person name="Fuchs J."/>
            <person name="Mata-Sucre Y."/>
            <person name="Dias Y."/>
            <person name="Vanzela A.L.L."/>
            <person name="Huettel B."/>
            <person name="Almeida C.C.S."/>
            <person name="Simkova H."/>
            <person name="Souza G."/>
            <person name="Pedrosa-Harand A."/>
            <person name="Macas J."/>
            <person name="Mayer K.F.X."/>
            <person name="Houben A."/>
            <person name="Marques A."/>
        </authorList>
    </citation>
    <scope>NUCLEOTIDE SEQUENCE</scope>
    <source>
        <strain evidence="6">RhyBre1mFocal</strain>
    </source>
</reference>
<proteinExistence type="predicted"/>
<keyword evidence="3 5" id="KW-0732">Signal</keyword>
<feature type="signal peptide" evidence="5">
    <location>
        <begin position="1"/>
        <end position="21"/>
    </location>
</feature>
<organism evidence="6 7">
    <name type="scientific">Rhynchospora breviuscula</name>
    <dbReference type="NCBI Taxonomy" id="2022672"/>
    <lineage>
        <taxon>Eukaryota</taxon>
        <taxon>Viridiplantae</taxon>
        <taxon>Streptophyta</taxon>
        <taxon>Embryophyta</taxon>
        <taxon>Tracheophyta</taxon>
        <taxon>Spermatophyta</taxon>
        <taxon>Magnoliopsida</taxon>
        <taxon>Liliopsida</taxon>
        <taxon>Poales</taxon>
        <taxon>Cyperaceae</taxon>
        <taxon>Cyperoideae</taxon>
        <taxon>Rhynchosporeae</taxon>
        <taxon>Rhynchospora</taxon>
    </lineage>
</organism>
<gene>
    <name evidence="6" type="ORF">LUZ63_011620</name>
</gene>
<dbReference type="EMBL" id="JAMQYH010000003">
    <property type="protein sequence ID" value="KAJ1694922.1"/>
    <property type="molecule type" value="Genomic_DNA"/>
</dbReference>
<keyword evidence="2" id="KW-0964">Secreted</keyword>
<name>A0A9Q0CJ20_9POAL</name>
<dbReference type="InterPro" id="IPR051582">
    <property type="entry name" value="LRR_extensin-like_regulator"/>
</dbReference>
<dbReference type="SUPFAM" id="SSF52058">
    <property type="entry name" value="L domain-like"/>
    <property type="match status" value="1"/>
</dbReference>